<name>A0ABP0GV63_CLALP</name>
<proteinExistence type="predicted"/>
<feature type="compositionally biased region" description="Polar residues" evidence="1">
    <location>
        <begin position="1"/>
        <end position="16"/>
    </location>
</feature>
<reference evidence="2 3" key="1">
    <citation type="submission" date="2024-02" db="EMBL/GenBank/DDBJ databases">
        <authorList>
            <person name="Daric V."/>
            <person name="Darras S."/>
        </authorList>
    </citation>
    <scope>NUCLEOTIDE SEQUENCE [LARGE SCALE GENOMIC DNA]</scope>
</reference>
<feature type="compositionally biased region" description="Basic and acidic residues" evidence="1">
    <location>
        <begin position="39"/>
        <end position="66"/>
    </location>
</feature>
<comment type="caution">
    <text evidence="2">The sequence shown here is derived from an EMBL/GenBank/DDBJ whole genome shotgun (WGS) entry which is preliminary data.</text>
</comment>
<gene>
    <name evidence="2" type="ORF">CVLEPA_LOCUS28884</name>
</gene>
<sequence>MTSNSIYSIGNETYSDSKLPLPEETNFVRNEGTAVSDVNRTEENLQPDKKLQEVQVERASDHDDVNKNQPENETNKGHLIEESNLPLIYPPMSIEIEKMKKIDLGKLLTDELENSSVVAEAKALGYRKEFLKKALQKKIEENGLGFDKLGDLILKMQDEVEGQYIV</sequence>
<evidence type="ECO:0000256" key="1">
    <source>
        <dbReference type="SAM" id="MobiDB-lite"/>
    </source>
</evidence>
<protein>
    <submittedName>
        <fullName evidence="2">Uncharacterized protein</fullName>
    </submittedName>
</protein>
<evidence type="ECO:0000313" key="3">
    <source>
        <dbReference type="Proteomes" id="UP001642483"/>
    </source>
</evidence>
<dbReference type="EMBL" id="CAWYQH010000152">
    <property type="protein sequence ID" value="CAK8695636.1"/>
    <property type="molecule type" value="Genomic_DNA"/>
</dbReference>
<keyword evidence="3" id="KW-1185">Reference proteome</keyword>
<organism evidence="2 3">
    <name type="scientific">Clavelina lepadiformis</name>
    <name type="common">Light-bulb sea squirt</name>
    <name type="synonym">Ascidia lepadiformis</name>
    <dbReference type="NCBI Taxonomy" id="159417"/>
    <lineage>
        <taxon>Eukaryota</taxon>
        <taxon>Metazoa</taxon>
        <taxon>Chordata</taxon>
        <taxon>Tunicata</taxon>
        <taxon>Ascidiacea</taxon>
        <taxon>Aplousobranchia</taxon>
        <taxon>Clavelinidae</taxon>
        <taxon>Clavelina</taxon>
    </lineage>
</organism>
<dbReference type="Proteomes" id="UP001642483">
    <property type="component" value="Unassembled WGS sequence"/>
</dbReference>
<accession>A0ABP0GV63</accession>
<evidence type="ECO:0000313" key="2">
    <source>
        <dbReference type="EMBL" id="CAK8695636.1"/>
    </source>
</evidence>
<feature type="region of interest" description="Disordered" evidence="1">
    <location>
        <begin position="1"/>
        <end position="79"/>
    </location>
</feature>